<dbReference type="Pfam" id="PF24299">
    <property type="entry name" value="DUF7483"/>
    <property type="match status" value="1"/>
</dbReference>
<proteinExistence type="predicted"/>
<accession>A0A6J5LU89</accession>
<name>A0A6J5LU89_9CAUD</name>
<dbReference type="InterPro" id="IPR055906">
    <property type="entry name" value="DUF7483"/>
</dbReference>
<sequence>MFAALNSFQVGGKPTLVSDVFSTSLYTGTQATQTITNGIDLSTKGGLVWLKWRSGTNAFGHALYDTVRGSTKQLVSNSLAAQTTENRVSSFNNNGFTLTNDTETNYLNDNYVSWTFRKQPLFFDIVTWTGNGTTQTINHNLGSVPGCIMVKQYASNSTQWAVFHRSNGSNGALCLNDTSAFSPGDFWFNAIDPTSTTFTVGGSGETNQSGQSFIAYIFAHNAGGFGTGADNAISCGSYSGGSGTVNINIGYEPQFILKKKVSGTGNWIICDKSRGMTSGSTAKNLFANTTGIETSSTDTDGYIYATSTGFSDDNSVSGQTYIYVAIKAS</sequence>
<dbReference type="EMBL" id="LR796319">
    <property type="protein sequence ID" value="CAB4136597.1"/>
    <property type="molecule type" value="Genomic_DNA"/>
</dbReference>
<gene>
    <name evidence="2" type="ORF">UFOVP308_27</name>
</gene>
<feature type="domain" description="DUF7483" evidence="1">
    <location>
        <begin position="18"/>
        <end position="326"/>
    </location>
</feature>
<evidence type="ECO:0000259" key="1">
    <source>
        <dbReference type="Pfam" id="PF24299"/>
    </source>
</evidence>
<organism evidence="2">
    <name type="scientific">uncultured Caudovirales phage</name>
    <dbReference type="NCBI Taxonomy" id="2100421"/>
    <lineage>
        <taxon>Viruses</taxon>
        <taxon>Duplodnaviria</taxon>
        <taxon>Heunggongvirae</taxon>
        <taxon>Uroviricota</taxon>
        <taxon>Caudoviricetes</taxon>
        <taxon>Peduoviridae</taxon>
        <taxon>Maltschvirus</taxon>
        <taxon>Maltschvirus maltsch</taxon>
    </lineage>
</organism>
<protein>
    <recommendedName>
        <fullName evidence="1">DUF7483 domain-containing protein</fullName>
    </recommendedName>
</protein>
<evidence type="ECO:0000313" key="2">
    <source>
        <dbReference type="EMBL" id="CAB4136597.1"/>
    </source>
</evidence>
<reference evidence="2" key="1">
    <citation type="submission" date="2020-04" db="EMBL/GenBank/DDBJ databases">
        <authorList>
            <person name="Chiriac C."/>
            <person name="Salcher M."/>
            <person name="Ghai R."/>
            <person name="Kavagutti S V."/>
        </authorList>
    </citation>
    <scope>NUCLEOTIDE SEQUENCE</scope>
</reference>